<dbReference type="EMBL" id="JAELXT010000006">
    <property type="protein sequence ID" value="MBJ6125409.1"/>
    <property type="molecule type" value="Genomic_DNA"/>
</dbReference>
<evidence type="ECO:0000313" key="2">
    <source>
        <dbReference type="Proteomes" id="UP000620670"/>
    </source>
</evidence>
<name>A0ABS0XZC6_9HYPH</name>
<organism evidence="1 2">
    <name type="scientific">Microvirga splendida</name>
    <dbReference type="NCBI Taxonomy" id="2795727"/>
    <lineage>
        <taxon>Bacteria</taxon>
        <taxon>Pseudomonadati</taxon>
        <taxon>Pseudomonadota</taxon>
        <taxon>Alphaproteobacteria</taxon>
        <taxon>Hyphomicrobiales</taxon>
        <taxon>Methylobacteriaceae</taxon>
        <taxon>Microvirga</taxon>
    </lineage>
</organism>
<dbReference type="RefSeq" id="WP_199048236.1">
    <property type="nucleotide sequence ID" value="NZ_JAELXT010000006.1"/>
</dbReference>
<gene>
    <name evidence="1" type="ORF">JAO75_08290</name>
</gene>
<comment type="caution">
    <text evidence="1">The sequence shown here is derived from an EMBL/GenBank/DDBJ whole genome shotgun (WGS) entry which is preliminary data.</text>
</comment>
<evidence type="ECO:0000313" key="1">
    <source>
        <dbReference type="EMBL" id="MBJ6125409.1"/>
    </source>
</evidence>
<dbReference type="Proteomes" id="UP000620670">
    <property type="component" value="Unassembled WGS sequence"/>
</dbReference>
<proteinExistence type="predicted"/>
<accession>A0ABS0XZC6</accession>
<keyword evidence="2" id="KW-1185">Reference proteome</keyword>
<reference evidence="2" key="1">
    <citation type="submission" date="2020-12" db="EMBL/GenBank/DDBJ databases">
        <title>Hymenobacter sp.</title>
        <authorList>
            <person name="Kim M.K."/>
        </authorList>
    </citation>
    <scope>NUCLEOTIDE SEQUENCE [LARGE SCALE GENOMIC DNA]</scope>
    <source>
        <strain evidence="2">BT325</strain>
    </source>
</reference>
<protein>
    <submittedName>
        <fullName evidence="1">Uncharacterized protein</fullName>
    </submittedName>
</protein>
<sequence>MKLNWRRTSEAWPDSSWLPTCFTLFNEHKPHREGDGLWDTYVAGVHQIDAGPQAGMWTWSVTATFPGPRCPYASNGVQPTRKVAAEKATETYRKMVEFYRVHMPPRWQDHY</sequence>